<evidence type="ECO:0000313" key="2">
    <source>
        <dbReference type="Proteomes" id="UP000307657"/>
    </source>
</evidence>
<dbReference type="Gene3D" id="3.40.50.12780">
    <property type="entry name" value="N-terminal domain of ligase-like"/>
    <property type="match status" value="1"/>
</dbReference>
<dbReference type="EMBL" id="SUPL01000005">
    <property type="protein sequence ID" value="TJY34765.1"/>
    <property type="molecule type" value="Genomic_DNA"/>
</dbReference>
<evidence type="ECO:0000313" key="1">
    <source>
        <dbReference type="EMBL" id="TJY34765.1"/>
    </source>
</evidence>
<organism evidence="1 2">
    <name type="scientific">Pontimicrobium aquaticum</name>
    <dbReference type="NCBI Taxonomy" id="2565367"/>
    <lineage>
        <taxon>Bacteria</taxon>
        <taxon>Pseudomonadati</taxon>
        <taxon>Bacteroidota</taxon>
        <taxon>Flavobacteriia</taxon>
        <taxon>Flavobacteriales</taxon>
        <taxon>Flavobacteriaceae</taxon>
        <taxon>Pontimicrobium</taxon>
    </lineage>
</organism>
<dbReference type="OrthoDB" id="580775at2"/>
<gene>
    <name evidence="1" type="ORF">E5167_10685</name>
</gene>
<reference evidence="1 2" key="1">
    <citation type="submission" date="2019-04" db="EMBL/GenBank/DDBJ databases">
        <title>Lacinutrix sp. nov., isolated from marine water.</title>
        <authorList>
            <person name="Kim W."/>
        </authorList>
    </citation>
    <scope>NUCLEOTIDE SEQUENCE [LARGE SCALE GENOMIC DNA]</scope>
    <source>
        <strain evidence="1 2">CAU 1491</strain>
    </source>
</reference>
<protein>
    <submittedName>
        <fullName evidence="1">Phenylacetate--CoA ligase family protein</fullName>
    </submittedName>
</protein>
<comment type="caution">
    <text evidence="1">The sequence shown here is derived from an EMBL/GenBank/DDBJ whole genome shotgun (WGS) entry which is preliminary data.</text>
</comment>
<dbReference type="AlphaFoldDB" id="A0A4U0ESK6"/>
<dbReference type="PANTHER" id="PTHR36932">
    <property type="entry name" value="CAPSULAR POLYSACCHARIDE BIOSYNTHESIS PROTEIN"/>
    <property type="match status" value="1"/>
</dbReference>
<dbReference type="GO" id="GO:0016874">
    <property type="term" value="F:ligase activity"/>
    <property type="evidence" value="ECO:0007669"/>
    <property type="project" value="UniProtKB-KW"/>
</dbReference>
<accession>A0A4U0ESK6</accession>
<dbReference type="RefSeq" id="WP_136843898.1">
    <property type="nucleotide sequence ID" value="NZ_SUPL01000005.1"/>
</dbReference>
<dbReference type="InterPro" id="IPR053158">
    <property type="entry name" value="CapK_Type1_Caps_Biosynth"/>
</dbReference>
<dbReference type="SUPFAM" id="SSF56801">
    <property type="entry name" value="Acetyl-CoA synthetase-like"/>
    <property type="match status" value="1"/>
</dbReference>
<name>A0A4U0ESK6_9FLAO</name>
<dbReference type="InterPro" id="IPR042099">
    <property type="entry name" value="ANL_N_sf"/>
</dbReference>
<keyword evidence="2" id="KW-1185">Reference proteome</keyword>
<proteinExistence type="predicted"/>
<dbReference type="Proteomes" id="UP000307657">
    <property type="component" value="Unassembled WGS sequence"/>
</dbReference>
<sequence length="416" mass="48502">MPKQIKYGKFYFSYLSRINSDYKNFNDLLRKQLELAEKKIPYYKNIKYKSIRDFPIITKETIRNDFNAFVNSDSSNFIKANTGGTSGTPFEFYLEKGVSRPKEKAHFDWYWNQFGFNEGNKILMIRGESLAGNKLYEFQAIENRLAISCYLINSSNIHEVIKVINKFEPHFIHAYPSALISFMDYVNDCSMNLKLNIKCVFLGSESLILQDKKRIETYFNSKISHWYGHSERLVHAGNCPFSDEFHIYPFYGYLELVDALNNVIDEPEKKGRIIATGFDNSIMPLIRYDTGDEAEYSTTSECQCGFKGKSLTKIYGRVQDYIFLNDNTKVSLTAFIFGQHFDEFALIEEIQLEQVQLGKLLIRIVSKSPMDFDRNKFIGKLKDSVKDKIEIELQFVKEIPKTKRGKHIFLIQKTKI</sequence>
<dbReference type="PANTHER" id="PTHR36932:SF1">
    <property type="entry name" value="CAPSULAR POLYSACCHARIDE BIOSYNTHESIS PROTEIN"/>
    <property type="match status" value="1"/>
</dbReference>
<keyword evidence="1" id="KW-0436">Ligase</keyword>